<protein>
    <submittedName>
        <fullName evidence="2">Uncharacterized protein</fullName>
    </submittedName>
</protein>
<reference evidence="3" key="1">
    <citation type="submission" date="2016-10" db="EMBL/GenBank/DDBJ databases">
        <authorList>
            <person name="Varghese N."/>
            <person name="Submissions S."/>
        </authorList>
    </citation>
    <scope>NUCLEOTIDE SEQUENCE [LARGE SCALE GENOMIC DNA]</scope>
    <source>
        <strain evidence="3">OR362-8,ATCC BAA-1266,JCM 13504</strain>
    </source>
</reference>
<evidence type="ECO:0000313" key="2">
    <source>
        <dbReference type="EMBL" id="SFQ81516.1"/>
    </source>
</evidence>
<accession>A0A1I6BKP9</accession>
<feature type="region of interest" description="Disordered" evidence="1">
    <location>
        <begin position="314"/>
        <end position="343"/>
    </location>
</feature>
<feature type="region of interest" description="Disordered" evidence="1">
    <location>
        <begin position="203"/>
        <end position="222"/>
    </location>
</feature>
<organism evidence="2 3">
    <name type="scientific">Hymenobacter arizonensis</name>
    <name type="common">Siccationidurans arizonensis</name>
    <dbReference type="NCBI Taxonomy" id="1227077"/>
    <lineage>
        <taxon>Bacteria</taxon>
        <taxon>Pseudomonadati</taxon>
        <taxon>Bacteroidota</taxon>
        <taxon>Cytophagia</taxon>
        <taxon>Cytophagales</taxon>
        <taxon>Hymenobacteraceae</taxon>
        <taxon>Hymenobacter</taxon>
    </lineage>
</organism>
<feature type="compositionally biased region" description="Basic and acidic residues" evidence="1">
    <location>
        <begin position="330"/>
        <end position="343"/>
    </location>
</feature>
<dbReference type="Proteomes" id="UP000199029">
    <property type="component" value="Unassembled WGS sequence"/>
</dbReference>
<dbReference type="EMBL" id="FOXS01000009">
    <property type="protein sequence ID" value="SFQ81516.1"/>
    <property type="molecule type" value="Genomic_DNA"/>
</dbReference>
<sequence length="343" mass="38461">MHAKLINPKSNGKNAYNNQGSAAQALNYLTHEARKEGQEARYFNGQQDVLSRDSVLAALDNNVKGLRADEAKFYSLVISPSPEELAHIGGGEEAKLRAFAREVMAAYAAGFRLKDGGAVGQEDLVWGAIIHQERIHRGTDPAVKEGDAKTGQPRPGLQAHIHVVVSARDRAQRVTLNPGGRVSRFSLRDWQDEARQVFERQFQYQGPASKQRKAPPISAPNPKRNARIAQRVEQLNRQADPRQRLDAERVQRIAQGRGYDPIFYDRLRRLEGRARRGQPLDNAYHLLATGREEPARPNTGHQVRHALHSLQQTLRATSGPERVATQDIGEQPRRGHHQWEAEL</sequence>
<dbReference type="OrthoDB" id="1404627at2"/>
<gene>
    <name evidence="2" type="ORF">SAMN04515668_4685</name>
</gene>
<evidence type="ECO:0000256" key="1">
    <source>
        <dbReference type="SAM" id="MobiDB-lite"/>
    </source>
</evidence>
<dbReference type="STRING" id="1227077.SAMN04515668_4685"/>
<dbReference type="Pfam" id="PF18976">
    <property type="entry name" value="DUF5712"/>
    <property type="match status" value="1"/>
</dbReference>
<dbReference type="AlphaFoldDB" id="A0A1I6BKP9"/>
<dbReference type="InterPro" id="IPR043766">
    <property type="entry name" value="BfmA-like"/>
</dbReference>
<keyword evidence="3" id="KW-1185">Reference proteome</keyword>
<proteinExistence type="predicted"/>
<evidence type="ECO:0000313" key="3">
    <source>
        <dbReference type="Proteomes" id="UP000199029"/>
    </source>
</evidence>
<dbReference type="RefSeq" id="WP_092678723.1">
    <property type="nucleotide sequence ID" value="NZ_FOXS01000009.1"/>
</dbReference>
<name>A0A1I6BKP9_HYMAR</name>